<dbReference type="eggNOG" id="COG1566">
    <property type="taxonomic scope" value="Bacteria"/>
</dbReference>
<keyword evidence="2" id="KW-0812">Transmembrane</keyword>
<feature type="compositionally biased region" description="Polar residues" evidence="1">
    <location>
        <begin position="36"/>
        <end position="49"/>
    </location>
</feature>
<feature type="compositionally biased region" description="Low complexity" evidence="1">
    <location>
        <begin position="121"/>
        <end position="137"/>
    </location>
</feature>
<dbReference type="KEGG" id="cgy:CGLY_12305"/>
<feature type="region of interest" description="Disordered" evidence="1">
    <location>
        <begin position="121"/>
        <end position="182"/>
    </location>
</feature>
<keyword evidence="2" id="KW-1133">Transmembrane helix</keyword>
<name>X5EE64_9CORY</name>
<organism evidence="3 4">
    <name type="scientific">Corynebacterium glyciniphilum AJ 3170</name>
    <dbReference type="NCBI Taxonomy" id="1404245"/>
    <lineage>
        <taxon>Bacteria</taxon>
        <taxon>Bacillati</taxon>
        <taxon>Actinomycetota</taxon>
        <taxon>Actinomycetes</taxon>
        <taxon>Mycobacteriales</taxon>
        <taxon>Corynebacteriaceae</taxon>
        <taxon>Corynebacterium</taxon>
    </lineage>
</organism>
<dbReference type="Proteomes" id="UP000023703">
    <property type="component" value="Chromosome"/>
</dbReference>
<dbReference type="STRING" id="1404245.CGLY_12305"/>
<gene>
    <name evidence="3" type="ORF">CGLY_12305</name>
</gene>
<accession>X5EE64</accession>
<evidence type="ECO:0000256" key="1">
    <source>
        <dbReference type="SAM" id="MobiDB-lite"/>
    </source>
</evidence>
<feature type="transmembrane region" description="Helical" evidence="2">
    <location>
        <begin position="89"/>
        <end position="107"/>
    </location>
</feature>
<sequence length="182" mass="19771">MAVETAGSPAAPGYGSSTTRGTLEPVPDPVPDDSPGTANTPTSTGSRQPQSLRVRVVQLLFLALAVVATLCLAWWQWGRWSSGDGSYQNLGYALQWPIFGLFFIFAYRKYMEYERDRAAGDTAPAAPDVSSDSAPRAIPDDILPTRDTSAAAREYFEDDRRHQARQARGGRASADNNTARTD</sequence>
<protein>
    <submittedName>
        <fullName evidence="3">Putative membrane protein</fullName>
    </submittedName>
</protein>
<dbReference type="HOGENOM" id="CLU_1479702_0_0_11"/>
<feature type="transmembrane region" description="Helical" evidence="2">
    <location>
        <begin position="56"/>
        <end position="77"/>
    </location>
</feature>
<reference evidence="3 4" key="1">
    <citation type="journal article" date="2015" name="Int. J. Syst. Evol. Microbiol.">
        <title>Revisiting Corynebacterium glyciniphilum (ex Kubota et al., 1972) sp. nov., nom. rev., isolated from putrefied banana.</title>
        <authorList>
            <person name="Al-Dilaimi A."/>
            <person name="Bednarz H."/>
            <person name="Lomker A."/>
            <person name="Niehaus K."/>
            <person name="Kalinowski J."/>
            <person name="Ruckert C."/>
        </authorList>
    </citation>
    <scope>NUCLEOTIDE SEQUENCE [LARGE SCALE GENOMIC DNA]</scope>
    <source>
        <strain evidence="3">AJ 3170</strain>
    </source>
</reference>
<evidence type="ECO:0000256" key="2">
    <source>
        <dbReference type="SAM" id="Phobius"/>
    </source>
</evidence>
<dbReference type="EMBL" id="CP006842">
    <property type="protein sequence ID" value="AHW64901.1"/>
    <property type="molecule type" value="Genomic_DNA"/>
</dbReference>
<evidence type="ECO:0000313" key="3">
    <source>
        <dbReference type="EMBL" id="AHW64901.1"/>
    </source>
</evidence>
<proteinExistence type="predicted"/>
<keyword evidence="2" id="KW-0472">Membrane</keyword>
<feature type="region of interest" description="Disordered" evidence="1">
    <location>
        <begin position="1"/>
        <end position="49"/>
    </location>
</feature>
<evidence type="ECO:0000313" key="4">
    <source>
        <dbReference type="Proteomes" id="UP000023703"/>
    </source>
</evidence>
<keyword evidence="4" id="KW-1185">Reference proteome</keyword>
<dbReference type="AlphaFoldDB" id="X5EE64"/>